<evidence type="ECO:0000259" key="1">
    <source>
        <dbReference type="Pfam" id="PF00027"/>
    </source>
</evidence>
<evidence type="ECO:0000313" key="2">
    <source>
        <dbReference type="EMBL" id="GGD76179.1"/>
    </source>
</evidence>
<dbReference type="AlphaFoldDB" id="A0A916Z4R1"/>
<dbReference type="InterPro" id="IPR000595">
    <property type="entry name" value="cNMP-bd_dom"/>
</dbReference>
<dbReference type="GO" id="GO:0003677">
    <property type="term" value="F:DNA binding"/>
    <property type="evidence" value="ECO:0007669"/>
    <property type="project" value="UniProtKB-KW"/>
</dbReference>
<dbReference type="Gene3D" id="2.60.120.10">
    <property type="entry name" value="Jelly Rolls"/>
    <property type="match status" value="1"/>
</dbReference>
<dbReference type="RefSeq" id="WP_188769717.1">
    <property type="nucleotide sequence ID" value="NZ_BMKK01000012.1"/>
</dbReference>
<dbReference type="EMBL" id="BMKK01000012">
    <property type="protein sequence ID" value="GGD76179.1"/>
    <property type="molecule type" value="Genomic_DNA"/>
</dbReference>
<feature type="domain" description="Cyclic nucleotide-binding" evidence="1">
    <location>
        <begin position="29"/>
        <end position="112"/>
    </location>
</feature>
<protein>
    <submittedName>
        <fullName evidence="2">DNA-binding protein</fullName>
    </submittedName>
</protein>
<dbReference type="SUPFAM" id="SSF51206">
    <property type="entry name" value="cAMP-binding domain-like"/>
    <property type="match status" value="1"/>
</dbReference>
<dbReference type="Proteomes" id="UP000609064">
    <property type="component" value="Unassembled WGS sequence"/>
</dbReference>
<reference evidence="2" key="2">
    <citation type="submission" date="2020-09" db="EMBL/GenBank/DDBJ databases">
        <authorList>
            <person name="Sun Q."/>
            <person name="Zhou Y."/>
        </authorList>
    </citation>
    <scope>NUCLEOTIDE SEQUENCE</scope>
    <source>
        <strain evidence="2">CGMCC 1.15958</strain>
    </source>
</reference>
<evidence type="ECO:0000313" key="3">
    <source>
        <dbReference type="Proteomes" id="UP000609064"/>
    </source>
</evidence>
<comment type="caution">
    <text evidence="2">The sequence shown here is derived from an EMBL/GenBank/DDBJ whole genome shotgun (WGS) entry which is preliminary data.</text>
</comment>
<reference evidence="2" key="1">
    <citation type="journal article" date="2014" name="Int. J. Syst. Evol. Microbiol.">
        <title>Complete genome sequence of Corynebacterium casei LMG S-19264T (=DSM 44701T), isolated from a smear-ripened cheese.</title>
        <authorList>
            <consortium name="US DOE Joint Genome Institute (JGI-PGF)"/>
            <person name="Walter F."/>
            <person name="Albersmeier A."/>
            <person name="Kalinowski J."/>
            <person name="Ruckert C."/>
        </authorList>
    </citation>
    <scope>NUCLEOTIDE SEQUENCE</scope>
    <source>
        <strain evidence="2">CGMCC 1.15958</strain>
    </source>
</reference>
<accession>A0A916Z4R1</accession>
<name>A0A916Z4R1_9BACT</name>
<proteinExistence type="predicted"/>
<keyword evidence="3" id="KW-1185">Reference proteome</keyword>
<dbReference type="Pfam" id="PF00027">
    <property type="entry name" value="cNMP_binding"/>
    <property type="match status" value="1"/>
</dbReference>
<keyword evidence="2" id="KW-0238">DNA-binding</keyword>
<sequence length="188" mass="21962">MKLSNPPFDLISQLSSGKFGQYFKKICIPKKRILLVPDEVNHKIYFIEKGLMRCYYYANGEEITSWLACENNIICSMASFFTQKPSNEYIETLEESIAWEISFESLSKCQETNHDVPISNSLLLKEIIEQFDKITMILRHLAPDERYLFMLNNYPNIVHRTPLKYLSSYLGMAPSTTSRIRTTLMKHE</sequence>
<gene>
    <name evidence="2" type="ORF">GCM10011514_45210</name>
</gene>
<organism evidence="2 3">
    <name type="scientific">Emticicia aquatilis</name>
    <dbReference type="NCBI Taxonomy" id="1537369"/>
    <lineage>
        <taxon>Bacteria</taxon>
        <taxon>Pseudomonadati</taxon>
        <taxon>Bacteroidota</taxon>
        <taxon>Cytophagia</taxon>
        <taxon>Cytophagales</taxon>
        <taxon>Leadbetterellaceae</taxon>
        <taxon>Emticicia</taxon>
    </lineage>
</organism>
<dbReference type="InterPro" id="IPR018490">
    <property type="entry name" value="cNMP-bd_dom_sf"/>
</dbReference>
<dbReference type="InterPro" id="IPR014710">
    <property type="entry name" value="RmlC-like_jellyroll"/>
</dbReference>